<evidence type="ECO:0000313" key="2">
    <source>
        <dbReference type="Proteomes" id="UP001202328"/>
    </source>
</evidence>
<organism evidence="1 2">
    <name type="scientific">Papaver atlanticum</name>
    <dbReference type="NCBI Taxonomy" id="357466"/>
    <lineage>
        <taxon>Eukaryota</taxon>
        <taxon>Viridiplantae</taxon>
        <taxon>Streptophyta</taxon>
        <taxon>Embryophyta</taxon>
        <taxon>Tracheophyta</taxon>
        <taxon>Spermatophyta</taxon>
        <taxon>Magnoliopsida</taxon>
        <taxon>Ranunculales</taxon>
        <taxon>Papaveraceae</taxon>
        <taxon>Papaveroideae</taxon>
        <taxon>Papaver</taxon>
    </lineage>
</organism>
<dbReference type="EMBL" id="JAJJMB010014022">
    <property type="protein sequence ID" value="KAI3864079.1"/>
    <property type="molecule type" value="Genomic_DNA"/>
</dbReference>
<comment type="caution">
    <text evidence="1">The sequence shown here is derived from an EMBL/GenBank/DDBJ whole genome shotgun (WGS) entry which is preliminary data.</text>
</comment>
<sequence>IPLLMHRSRTVNCQPILDHMNDKLQGWNSKIINQAGKTTQLNSVLSTMSSYHMQVLKLPDTTIHQMVQIQRNYWWNSSPHHNNKHFISWNKMRLPKRLG</sequence>
<accession>A0AAD4S5N2</accession>
<protein>
    <recommendedName>
        <fullName evidence="3">Reverse transcriptase</fullName>
    </recommendedName>
</protein>
<gene>
    <name evidence="1" type="ORF">MKW98_031671</name>
</gene>
<evidence type="ECO:0008006" key="3">
    <source>
        <dbReference type="Google" id="ProtNLM"/>
    </source>
</evidence>
<feature type="non-terminal residue" evidence="1">
    <location>
        <position position="1"/>
    </location>
</feature>
<dbReference type="PANTHER" id="PTHR33116:SF78">
    <property type="entry name" value="OS12G0587133 PROTEIN"/>
    <property type="match status" value="1"/>
</dbReference>
<reference evidence="1" key="1">
    <citation type="submission" date="2022-04" db="EMBL/GenBank/DDBJ databases">
        <title>A functionally conserved STORR gene fusion in Papaver species that diverged 16.8 million years ago.</title>
        <authorList>
            <person name="Catania T."/>
        </authorList>
    </citation>
    <scope>NUCLEOTIDE SEQUENCE</scope>
    <source>
        <strain evidence="1">S-188037</strain>
    </source>
</reference>
<keyword evidence="2" id="KW-1185">Reference proteome</keyword>
<dbReference type="Proteomes" id="UP001202328">
    <property type="component" value="Unassembled WGS sequence"/>
</dbReference>
<dbReference type="PANTHER" id="PTHR33116">
    <property type="entry name" value="REVERSE TRANSCRIPTASE ZINC-BINDING DOMAIN-CONTAINING PROTEIN-RELATED-RELATED"/>
    <property type="match status" value="1"/>
</dbReference>
<evidence type="ECO:0000313" key="1">
    <source>
        <dbReference type="EMBL" id="KAI3864079.1"/>
    </source>
</evidence>
<dbReference type="AlphaFoldDB" id="A0AAD4S5N2"/>
<feature type="non-terminal residue" evidence="1">
    <location>
        <position position="99"/>
    </location>
</feature>
<name>A0AAD4S5N2_9MAGN</name>
<proteinExistence type="predicted"/>